<dbReference type="GeneID" id="42799114"/>
<feature type="transmembrane region" description="Helical" evidence="1">
    <location>
        <begin position="86"/>
        <end position="112"/>
    </location>
</feature>
<dbReference type="Proteomes" id="UP000423396">
    <property type="component" value="Chromosome"/>
</dbReference>
<dbReference type="EMBL" id="CP045483">
    <property type="protein sequence ID" value="QGR20030.1"/>
    <property type="molecule type" value="Genomic_DNA"/>
</dbReference>
<reference evidence="2 3" key="1">
    <citation type="submission" date="2019-10" db="EMBL/GenBank/DDBJ databases">
        <title>Genome Sequences from Six Type Strain Members of the Archaeal Family Sulfolobaceae: Acidianus ambivalens, Acidianus infernus, Metallosphaera prunae, Stygiolobus azoricus, Sulfolobus metallicus, and Sulfurisphaera ohwakuensis.</title>
        <authorList>
            <person name="Counts J.A."/>
            <person name="Kelly R.M."/>
        </authorList>
    </citation>
    <scope>NUCLEOTIDE SEQUENCE [LARGE SCALE GENOMIC DNA]</scope>
    <source>
        <strain evidence="2 3">FC6</strain>
    </source>
</reference>
<keyword evidence="1" id="KW-0472">Membrane</keyword>
<accession>A0A650CQB5</accession>
<organism evidence="2 3">
    <name type="scientific">Stygiolobus azoricus</name>
    <dbReference type="NCBI Taxonomy" id="41675"/>
    <lineage>
        <taxon>Archaea</taxon>
        <taxon>Thermoproteota</taxon>
        <taxon>Thermoprotei</taxon>
        <taxon>Sulfolobales</taxon>
        <taxon>Sulfolobaceae</taxon>
        <taxon>Stygiolobus</taxon>
    </lineage>
</organism>
<proteinExistence type="predicted"/>
<evidence type="ECO:0000313" key="3">
    <source>
        <dbReference type="Proteomes" id="UP000423396"/>
    </source>
</evidence>
<gene>
    <name evidence="2" type="ORF">D1868_08550</name>
</gene>
<name>A0A650CQB5_9CREN</name>
<dbReference type="RefSeq" id="WP_156007418.1">
    <property type="nucleotide sequence ID" value="NZ_CP045483.1"/>
</dbReference>
<feature type="transmembrane region" description="Helical" evidence="1">
    <location>
        <begin position="6"/>
        <end position="22"/>
    </location>
</feature>
<evidence type="ECO:0000256" key="1">
    <source>
        <dbReference type="SAM" id="Phobius"/>
    </source>
</evidence>
<keyword evidence="1" id="KW-0812">Transmembrane</keyword>
<dbReference type="AlphaFoldDB" id="A0A650CQB5"/>
<sequence length="119" mass="13368">MKLYFPILASDVTIILGTILLLNKVPFLITVGSIVDILLLTIVAYLIYKGVKYSDILGFVLSIIQILGNSTDPVHLRALNEFGTTLYLSVLDILMVLSFYVFPLTYIIMFLIKRKNPVT</sequence>
<dbReference type="OrthoDB" id="34775at2157"/>
<feature type="transmembrane region" description="Helical" evidence="1">
    <location>
        <begin position="27"/>
        <end position="48"/>
    </location>
</feature>
<keyword evidence="1" id="KW-1133">Transmembrane helix</keyword>
<protein>
    <submittedName>
        <fullName evidence="2">Uncharacterized protein</fullName>
    </submittedName>
</protein>
<dbReference type="KEGG" id="sazo:D1868_08550"/>
<evidence type="ECO:0000313" key="2">
    <source>
        <dbReference type="EMBL" id="QGR20030.1"/>
    </source>
</evidence>
<keyword evidence="3" id="KW-1185">Reference proteome</keyword>